<dbReference type="GO" id="GO:0034986">
    <property type="term" value="F:iron chaperone activity"/>
    <property type="evidence" value="ECO:0007669"/>
    <property type="project" value="TreeGrafter"/>
</dbReference>
<evidence type="ECO:0000256" key="13">
    <source>
        <dbReference type="SAM" id="MobiDB-lite"/>
    </source>
</evidence>
<comment type="catalytic activity">
    <reaction evidence="12">
        <text>4 Fe(2+) + O2 + 4 H(+) = 4 Fe(3+) + 2 H2O</text>
        <dbReference type="Rhea" id="RHEA:11148"/>
        <dbReference type="ChEBI" id="CHEBI:15377"/>
        <dbReference type="ChEBI" id="CHEBI:15378"/>
        <dbReference type="ChEBI" id="CHEBI:15379"/>
        <dbReference type="ChEBI" id="CHEBI:29033"/>
        <dbReference type="ChEBI" id="CHEBI:29034"/>
        <dbReference type="EC" id="1.16.3.1"/>
    </reaction>
</comment>
<dbReference type="OrthoDB" id="1897642at2759"/>
<dbReference type="InterPro" id="IPR017789">
    <property type="entry name" value="Frataxin"/>
</dbReference>
<evidence type="ECO:0000256" key="12">
    <source>
        <dbReference type="ARBA" id="ARBA00047990"/>
    </source>
</evidence>
<dbReference type="EMBL" id="VSWC01000197">
    <property type="protein sequence ID" value="KAA1064491.1"/>
    <property type="molecule type" value="Genomic_DNA"/>
</dbReference>
<dbReference type="GO" id="GO:0006879">
    <property type="term" value="P:intracellular iron ion homeostasis"/>
    <property type="evidence" value="ECO:0007669"/>
    <property type="project" value="UniProtKB-KW"/>
</dbReference>
<evidence type="ECO:0000256" key="1">
    <source>
        <dbReference type="ARBA" id="ARBA00004173"/>
    </source>
</evidence>
<keyword evidence="10" id="KW-0406">Ion transport</keyword>
<evidence type="ECO:0000256" key="7">
    <source>
        <dbReference type="ARBA" id="ARBA00022946"/>
    </source>
</evidence>
<dbReference type="InterPro" id="IPR020895">
    <property type="entry name" value="Frataxin_CS"/>
</dbReference>
<dbReference type="GO" id="GO:0008199">
    <property type="term" value="F:ferric iron binding"/>
    <property type="evidence" value="ECO:0007669"/>
    <property type="project" value="InterPro"/>
</dbReference>
<evidence type="ECO:0000256" key="6">
    <source>
        <dbReference type="ARBA" id="ARBA00022496"/>
    </source>
</evidence>
<evidence type="ECO:0000313" key="15">
    <source>
        <dbReference type="EMBL" id="KAA1128441.1"/>
    </source>
</evidence>
<evidence type="ECO:0000313" key="17">
    <source>
        <dbReference type="Proteomes" id="UP000325313"/>
    </source>
</evidence>
<dbReference type="GO" id="GO:0008198">
    <property type="term" value="F:ferrous iron binding"/>
    <property type="evidence" value="ECO:0007669"/>
    <property type="project" value="TreeGrafter"/>
</dbReference>
<comment type="subcellular location">
    <subcellularLocation>
        <location evidence="1">Mitochondrion</location>
    </subcellularLocation>
</comment>
<sequence>MLRSLTYHEPLKIDDWTTDEAMAVVCLEQPETGRRFTEETLAVNNHRLSASSHSDRVPPPLQTAHGQSHEHEILLRGLQPFTIHRLVSSPQIITIIVVSTKELTANHLTTWIRSNAVKKKQIKKRDLDPQEFHQISDQTLDELTEALERLVESDHPEVTGWDVDYSSGVMNFSMGHHGTYVINKQPPNKQIWLSSPFSGPKRFDYDKSRKSWFYSREGNELMALLSSEIDSILGNQFFSQLLHSSSNLPQQ</sequence>
<dbReference type="InterPro" id="IPR002908">
    <property type="entry name" value="Frataxin/CyaY"/>
</dbReference>
<comment type="similarity">
    <text evidence="2">Belongs to the frataxin family.</text>
</comment>
<dbReference type="SMART" id="SM01219">
    <property type="entry name" value="Frataxin_Cyay"/>
    <property type="match status" value="1"/>
</dbReference>
<keyword evidence="11" id="KW-0496">Mitochondrion</keyword>
<evidence type="ECO:0000256" key="2">
    <source>
        <dbReference type="ARBA" id="ARBA00008183"/>
    </source>
</evidence>
<dbReference type="AlphaFoldDB" id="A0A5B0LJG0"/>
<evidence type="ECO:0000256" key="5">
    <source>
        <dbReference type="ARBA" id="ARBA00022448"/>
    </source>
</evidence>
<evidence type="ECO:0000256" key="3">
    <source>
        <dbReference type="ARBA" id="ARBA00013107"/>
    </source>
</evidence>
<dbReference type="InterPro" id="IPR036524">
    <property type="entry name" value="Frataxin/CyaY_sf"/>
</dbReference>
<dbReference type="NCBIfam" id="TIGR03422">
    <property type="entry name" value="mito_frataxin"/>
    <property type="match status" value="1"/>
</dbReference>
<dbReference type="PANTHER" id="PTHR16821">
    <property type="entry name" value="FRATAXIN"/>
    <property type="match status" value="1"/>
</dbReference>
<evidence type="ECO:0000313" key="14">
    <source>
        <dbReference type="EMBL" id="KAA1064491.1"/>
    </source>
</evidence>
<gene>
    <name evidence="14" type="primary">FRR4_2</name>
    <name evidence="15" type="synonym">FRR4_1</name>
    <name evidence="14" type="ORF">PGT21_005190</name>
    <name evidence="15" type="ORF">PGTUg99_003573</name>
</gene>
<dbReference type="GO" id="GO:0004322">
    <property type="term" value="F:ferroxidase activity"/>
    <property type="evidence" value="ECO:0007669"/>
    <property type="project" value="UniProtKB-EC"/>
</dbReference>
<reference evidence="16 17" key="1">
    <citation type="submission" date="2019-05" db="EMBL/GenBank/DDBJ databases">
        <title>Emergence of the Ug99 lineage of the wheat stem rust pathogen through somatic hybridization.</title>
        <authorList>
            <person name="Li F."/>
            <person name="Upadhyaya N.M."/>
            <person name="Sperschneider J."/>
            <person name="Matny O."/>
            <person name="Nguyen-Phuc H."/>
            <person name="Mago R."/>
            <person name="Raley C."/>
            <person name="Miller M.E."/>
            <person name="Silverstein K.A.T."/>
            <person name="Henningsen E."/>
            <person name="Hirsch C.D."/>
            <person name="Visser B."/>
            <person name="Pretorius Z.A."/>
            <person name="Steffenson B.J."/>
            <person name="Schwessinger B."/>
            <person name="Dodds P.N."/>
            <person name="Figueroa M."/>
        </authorList>
    </citation>
    <scope>NUCLEOTIDE SEQUENCE [LARGE SCALE GENOMIC DNA]</scope>
    <source>
        <strain evidence="14">21-0</strain>
        <strain evidence="15 17">Ug99</strain>
    </source>
</reference>
<keyword evidence="6" id="KW-0410">Iron transport</keyword>
<dbReference type="Proteomes" id="UP000325313">
    <property type="component" value="Unassembled WGS sequence"/>
</dbReference>
<feature type="region of interest" description="Disordered" evidence="13">
    <location>
        <begin position="48"/>
        <end position="67"/>
    </location>
</feature>
<evidence type="ECO:0000256" key="4">
    <source>
        <dbReference type="ARBA" id="ARBA00022434"/>
    </source>
</evidence>
<keyword evidence="8" id="KW-0560">Oxidoreductase</keyword>
<dbReference type="Pfam" id="PF01491">
    <property type="entry name" value="Frataxin_Cyay"/>
    <property type="match status" value="1"/>
</dbReference>
<dbReference type="GO" id="GO:0016226">
    <property type="term" value="P:iron-sulfur cluster assembly"/>
    <property type="evidence" value="ECO:0007669"/>
    <property type="project" value="InterPro"/>
</dbReference>
<dbReference type="PROSITE" id="PS01344">
    <property type="entry name" value="FRATAXIN_1"/>
    <property type="match status" value="1"/>
</dbReference>
<evidence type="ECO:0000256" key="8">
    <source>
        <dbReference type="ARBA" id="ARBA00023002"/>
    </source>
</evidence>
<evidence type="ECO:0000256" key="9">
    <source>
        <dbReference type="ARBA" id="ARBA00023004"/>
    </source>
</evidence>
<accession>A0A5B0LJG0</accession>
<dbReference type="PROSITE" id="PS50810">
    <property type="entry name" value="FRATAXIN_2"/>
    <property type="match status" value="1"/>
</dbReference>
<keyword evidence="5" id="KW-0813">Transport</keyword>
<dbReference type="GO" id="GO:0005739">
    <property type="term" value="C:mitochondrion"/>
    <property type="evidence" value="ECO:0007669"/>
    <property type="project" value="UniProtKB-SubCell"/>
</dbReference>
<protein>
    <recommendedName>
        <fullName evidence="3">ferroxidase</fullName>
        <ecNumber evidence="3">1.16.3.1</ecNumber>
    </recommendedName>
</protein>
<evidence type="ECO:0000256" key="11">
    <source>
        <dbReference type="ARBA" id="ARBA00023128"/>
    </source>
</evidence>
<dbReference type="SUPFAM" id="SSF55387">
    <property type="entry name" value="Frataxin/Nqo15-like"/>
    <property type="match status" value="1"/>
</dbReference>
<proteinExistence type="inferred from homology"/>
<dbReference type="EMBL" id="VDEP01000141">
    <property type="protein sequence ID" value="KAA1128441.1"/>
    <property type="molecule type" value="Genomic_DNA"/>
</dbReference>
<evidence type="ECO:0000256" key="10">
    <source>
        <dbReference type="ARBA" id="ARBA00023065"/>
    </source>
</evidence>
<name>A0A5B0LJG0_PUCGR</name>
<dbReference type="Gene3D" id="3.30.920.10">
    <property type="entry name" value="Frataxin/CyaY"/>
    <property type="match status" value="1"/>
</dbReference>
<keyword evidence="16" id="KW-1185">Reference proteome</keyword>
<dbReference type="PRINTS" id="PR00904">
    <property type="entry name" value="FRATAXIN"/>
</dbReference>
<dbReference type="NCBIfam" id="TIGR03421">
    <property type="entry name" value="FeS_CyaY"/>
    <property type="match status" value="1"/>
</dbReference>
<evidence type="ECO:0000313" key="16">
    <source>
        <dbReference type="Proteomes" id="UP000324748"/>
    </source>
</evidence>
<keyword evidence="7" id="KW-0809">Transit peptide</keyword>
<keyword evidence="4" id="KW-0409">Iron storage</keyword>
<dbReference type="PANTHER" id="PTHR16821:SF2">
    <property type="entry name" value="FRATAXIN, MITOCHONDRIAL"/>
    <property type="match status" value="1"/>
</dbReference>
<dbReference type="GO" id="GO:0006826">
    <property type="term" value="P:iron ion transport"/>
    <property type="evidence" value="ECO:0007669"/>
    <property type="project" value="UniProtKB-KW"/>
</dbReference>
<dbReference type="Proteomes" id="UP000324748">
    <property type="component" value="Unassembled WGS sequence"/>
</dbReference>
<keyword evidence="9" id="KW-0408">Iron</keyword>
<comment type="caution">
    <text evidence="14">The sequence shown here is derived from an EMBL/GenBank/DDBJ whole genome shotgun (WGS) entry which is preliminary data.</text>
</comment>
<dbReference type="GO" id="GO:0051537">
    <property type="term" value="F:2 iron, 2 sulfur cluster binding"/>
    <property type="evidence" value="ECO:0007669"/>
    <property type="project" value="TreeGrafter"/>
</dbReference>
<organism evidence="14 16">
    <name type="scientific">Puccinia graminis f. sp. tritici</name>
    <dbReference type="NCBI Taxonomy" id="56615"/>
    <lineage>
        <taxon>Eukaryota</taxon>
        <taxon>Fungi</taxon>
        <taxon>Dikarya</taxon>
        <taxon>Basidiomycota</taxon>
        <taxon>Pucciniomycotina</taxon>
        <taxon>Pucciniomycetes</taxon>
        <taxon>Pucciniales</taxon>
        <taxon>Pucciniaceae</taxon>
        <taxon>Puccinia</taxon>
    </lineage>
</organism>
<dbReference type="EC" id="1.16.3.1" evidence="3"/>